<protein>
    <recommendedName>
        <fullName evidence="3">WD40 repeat domain-containing protein</fullName>
    </recommendedName>
</protein>
<keyword evidence="2" id="KW-1185">Reference proteome</keyword>
<sequence length="340" mass="39229">MFNLLSKLEGVKESSFKIEEQSNTLFINNQHGVKIINNAPLKKQIETIQDPIVTVITDDNICVSSKATGQTKIFNLNGAIQSVDYLATVNLDIKNFLTESYLFAYTYFQLDFSKKYISKIERNSFKIISKFPGELGLNGILLVWDENHFISRNQEKFGLFTFENICVWEIYVKDLVTAKSELELGTPSIIKIVGKLFVEYGKTFRLNPANGNIEETYDVPFTASENEFLYGFQYKDIEVTQLAVLNAKTNEIKIIDIQKEFKKHDIYPDWRIQVKDGMIYFSQNMGSNEAKIGIFDPNQEKIAWKHIFEKKNGMVGTIKISKDRIFALTQDQTLHIFERE</sequence>
<dbReference type="EMBL" id="JAPFQN010000006">
    <property type="protein sequence ID" value="MCX2744391.1"/>
    <property type="molecule type" value="Genomic_DNA"/>
</dbReference>
<evidence type="ECO:0000313" key="2">
    <source>
        <dbReference type="Proteomes" id="UP001209885"/>
    </source>
</evidence>
<dbReference type="Proteomes" id="UP001209885">
    <property type="component" value="Unassembled WGS sequence"/>
</dbReference>
<organism evidence="1 2">
    <name type="scientific">Mangrovivirga halotolerans</name>
    <dbReference type="NCBI Taxonomy" id="2993936"/>
    <lineage>
        <taxon>Bacteria</taxon>
        <taxon>Pseudomonadati</taxon>
        <taxon>Bacteroidota</taxon>
        <taxon>Cytophagia</taxon>
        <taxon>Cytophagales</taxon>
        <taxon>Mangrovivirgaceae</taxon>
        <taxon>Mangrovivirga</taxon>
    </lineage>
</organism>
<gene>
    <name evidence="1" type="ORF">OO013_10965</name>
</gene>
<reference evidence="1 2" key="1">
    <citation type="submission" date="2022-11" db="EMBL/GenBank/DDBJ databases">
        <title>The characterization of three novel Bacteroidetes species and genomic analysis of their roles in tidal elemental geochemical cycles.</title>
        <authorList>
            <person name="Ma K."/>
        </authorList>
    </citation>
    <scope>NUCLEOTIDE SEQUENCE [LARGE SCALE GENOMIC DNA]</scope>
    <source>
        <strain evidence="1 2">M17</strain>
    </source>
</reference>
<name>A0ABT3RRZ7_9BACT</name>
<accession>A0ABT3RRZ7</accession>
<evidence type="ECO:0000313" key="1">
    <source>
        <dbReference type="EMBL" id="MCX2744391.1"/>
    </source>
</evidence>
<dbReference type="RefSeq" id="WP_266056853.1">
    <property type="nucleotide sequence ID" value="NZ_JAPFQN010000006.1"/>
</dbReference>
<comment type="caution">
    <text evidence="1">The sequence shown here is derived from an EMBL/GenBank/DDBJ whole genome shotgun (WGS) entry which is preliminary data.</text>
</comment>
<proteinExistence type="predicted"/>
<evidence type="ECO:0008006" key="3">
    <source>
        <dbReference type="Google" id="ProtNLM"/>
    </source>
</evidence>